<dbReference type="GO" id="GO:0005743">
    <property type="term" value="C:mitochondrial inner membrane"/>
    <property type="evidence" value="ECO:0007669"/>
    <property type="project" value="TreeGrafter"/>
</dbReference>
<dbReference type="GO" id="GO:0120547">
    <property type="term" value="F:heme A synthase activity"/>
    <property type="evidence" value="ECO:0007669"/>
    <property type="project" value="UniProtKB-EC"/>
</dbReference>
<keyword evidence="3 12" id="KW-0812">Transmembrane</keyword>
<feature type="transmembrane region" description="Helical" evidence="12">
    <location>
        <begin position="437"/>
        <end position="460"/>
    </location>
</feature>
<dbReference type="AlphaFoldDB" id="A0A8H5MGK0"/>
<dbReference type="GO" id="GO:0046872">
    <property type="term" value="F:metal ion binding"/>
    <property type="evidence" value="ECO:0007669"/>
    <property type="project" value="UniProtKB-KW"/>
</dbReference>
<gene>
    <name evidence="13" type="ORF">D9757_000299</name>
</gene>
<evidence type="ECO:0000256" key="3">
    <source>
        <dbReference type="ARBA" id="ARBA00022692"/>
    </source>
</evidence>
<evidence type="ECO:0000256" key="1">
    <source>
        <dbReference type="ARBA" id="ARBA00001970"/>
    </source>
</evidence>
<comment type="catalytic activity">
    <reaction evidence="11">
        <text>Fe(II)-heme o + 2 A + H2O = Fe(II)-heme a + 2 AH2</text>
        <dbReference type="Rhea" id="RHEA:63388"/>
        <dbReference type="ChEBI" id="CHEBI:13193"/>
        <dbReference type="ChEBI" id="CHEBI:15377"/>
        <dbReference type="ChEBI" id="CHEBI:17499"/>
        <dbReference type="ChEBI" id="CHEBI:60530"/>
        <dbReference type="ChEBI" id="CHEBI:61715"/>
        <dbReference type="EC" id="1.17.99.9"/>
    </reaction>
    <physiologicalReaction direction="left-to-right" evidence="11">
        <dbReference type="Rhea" id="RHEA:63389"/>
    </physiologicalReaction>
</comment>
<evidence type="ECO:0000256" key="10">
    <source>
        <dbReference type="ARBA" id="ARBA00044501"/>
    </source>
</evidence>
<evidence type="ECO:0000313" key="13">
    <source>
        <dbReference type="EMBL" id="KAF5393665.1"/>
    </source>
</evidence>
<evidence type="ECO:0000256" key="11">
    <source>
        <dbReference type="ARBA" id="ARBA00048044"/>
    </source>
</evidence>
<dbReference type="PANTHER" id="PTHR23289">
    <property type="entry name" value="CYTOCHROME C OXIDASE ASSEMBLY PROTEIN COX15"/>
    <property type="match status" value="1"/>
</dbReference>
<accession>A0A8H5MGK0</accession>
<feature type="transmembrane region" description="Helical" evidence="12">
    <location>
        <begin position="333"/>
        <end position="359"/>
    </location>
</feature>
<evidence type="ECO:0000256" key="5">
    <source>
        <dbReference type="ARBA" id="ARBA00022989"/>
    </source>
</evidence>
<keyword evidence="7" id="KW-0408">Iron</keyword>
<evidence type="ECO:0000256" key="4">
    <source>
        <dbReference type="ARBA" id="ARBA00022723"/>
    </source>
</evidence>
<feature type="transmembrane region" description="Helical" evidence="12">
    <location>
        <begin position="407"/>
        <end position="425"/>
    </location>
</feature>
<comment type="caution">
    <text evidence="13">The sequence shown here is derived from an EMBL/GenBank/DDBJ whole genome shotgun (WGS) entry which is preliminary data.</text>
</comment>
<dbReference type="InterPro" id="IPR023754">
    <property type="entry name" value="HemeA_Synthase_type2"/>
</dbReference>
<dbReference type="HAMAP" id="MF_01665">
    <property type="entry name" value="HemeA_synth_type2"/>
    <property type="match status" value="1"/>
</dbReference>
<feature type="transmembrane region" description="Helical" evidence="12">
    <location>
        <begin position="273"/>
        <end position="298"/>
    </location>
</feature>
<dbReference type="Proteomes" id="UP000518752">
    <property type="component" value="Unassembled WGS sequence"/>
</dbReference>
<comment type="subcellular location">
    <subcellularLocation>
        <location evidence="2">Membrane</location>
        <topology evidence="2">Multi-pass membrane protein</topology>
    </subcellularLocation>
</comment>
<dbReference type="GO" id="GO:0006784">
    <property type="term" value="P:heme A biosynthetic process"/>
    <property type="evidence" value="ECO:0007669"/>
    <property type="project" value="InterPro"/>
</dbReference>
<keyword evidence="9 12" id="KW-0472">Membrane</keyword>
<evidence type="ECO:0000256" key="12">
    <source>
        <dbReference type="SAM" id="Phobius"/>
    </source>
</evidence>
<comment type="cofactor">
    <cofactor evidence="1">
        <name>heme b</name>
        <dbReference type="ChEBI" id="CHEBI:60344"/>
    </cofactor>
</comment>
<feature type="transmembrane region" description="Helical" evidence="12">
    <location>
        <begin position="235"/>
        <end position="253"/>
    </location>
</feature>
<protein>
    <submittedName>
        <fullName evidence="13">Uncharacterized protein</fullName>
    </submittedName>
</protein>
<keyword evidence="14" id="KW-1185">Reference proteome</keyword>
<dbReference type="Pfam" id="PF02628">
    <property type="entry name" value="COX15-CtaA"/>
    <property type="match status" value="1"/>
</dbReference>
<evidence type="ECO:0000256" key="9">
    <source>
        <dbReference type="ARBA" id="ARBA00023136"/>
    </source>
</evidence>
<sequence>MARLPLVSETERFGETAASFVSSSSMLPSCLKAQASLQPSLRSSRTLWTHSLARPFFALSRVNTLTFQKCFSASSFRFAPFRKDVLLAEKKFFSTNKPNFAEQQNANAEEALPVLPSKSVGAWLMASSTLVLAIIVVGGITRLTESGLSITEWKPVTGLIPPLSPAQWEEEFERYKATPEFKLMNHSFQLEDFKRIFYMEWGHRVLGRLIGVAFVGPLIYFAVKKRISKPLAVRLSTLALLIGAQGGLGWYMVKSGLDDALMDTPGAVPRVSQYRLAAHLGMALLLYAGMFSSGLAILKEWKYATGSKWNGLTTSAFTEALKSPAVLRFKLRAWGLTGLIFLTALSGAFVAGLDAGLLYNEFPLMGGRLTPPREELMSPAYAKRADGSDKWRNIFENPTTVQFDHRVLAMASYLSTALLFLRARSMRAALPPATRTAATFAFGMVNVQLFLGITTLLHLVPTPLAVAHQAGSVLVLSAMLHVLLTLRRPGATAKAWRALHMQRLKGGVKPTK</sequence>
<dbReference type="GO" id="GO:0016653">
    <property type="term" value="F:oxidoreductase activity, acting on NAD(P)H, heme protein as acceptor"/>
    <property type="evidence" value="ECO:0007669"/>
    <property type="project" value="TreeGrafter"/>
</dbReference>
<organism evidence="13 14">
    <name type="scientific">Collybiopsis confluens</name>
    <dbReference type="NCBI Taxonomy" id="2823264"/>
    <lineage>
        <taxon>Eukaryota</taxon>
        <taxon>Fungi</taxon>
        <taxon>Dikarya</taxon>
        <taxon>Basidiomycota</taxon>
        <taxon>Agaricomycotina</taxon>
        <taxon>Agaricomycetes</taxon>
        <taxon>Agaricomycetidae</taxon>
        <taxon>Agaricales</taxon>
        <taxon>Marasmiineae</taxon>
        <taxon>Omphalotaceae</taxon>
        <taxon>Collybiopsis</taxon>
    </lineage>
</organism>
<proteinExistence type="inferred from homology"/>
<dbReference type="OrthoDB" id="1726137at2759"/>
<reference evidence="13 14" key="1">
    <citation type="journal article" date="2020" name="ISME J.">
        <title>Uncovering the hidden diversity of litter-decomposition mechanisms in mushroom-forming fungi.</title>
        <authorList>
            <person name="Floudas D."/>
            <person name="Bentzer J."/>
            <person name="Ahren D."/>
            <person name="Johansson T."/>
            <person name="Persson P."/>
            <person name="Tunlid A."/>
        </authorList>
    </citation>
    <scope>NUCLEOTIDE SEQUENCE [LARGE SCALE GENOMIC DNA]</scope>
    <source>
        <strain evidence="13 14">CBS 406.79</strain>
    </source>
</reference>
<feature type="transmembrane region" description="Helical" evidence="12">
    <location>
        <begin position="466"/>
        <end position="486"/>
    </location>
</feature>
<dbReference type="PANTHER" id="PTHR23289:SF2">
    <property type="entry name" value="CYTOCHROME C OXIDASE ASSEMBLY PROTEIN COX15 HOMOLOG"/>
    <property type="match status" value="1"/>
</dbReference>
<keyword evidence="6" id="KW-0560">Oxidoreductase</keyword>
<evidence type="ECO:0000256" key="8">
    <source>
        <dbReference type="ARBA" id="ARBA00023133"/>
    </source>
</evidence>
<evidence type="ECO:0000313" key="14">
    <source>
        <dbReference type="Proteomes" id="UP000518752"/>
    </source>
</evidence>
<name>A0A8H5MGK0_9AGAR</name>
<dbReference type="InterPro" id="IPR003780">
    <property type="entry name" value="COX15/CtaA_fam"/>
</dbReference>
<evidence type="ECO:0000256" key="2">
    <source>
        <dbReference type="ARBA" id="ARBA00004141"/>
    </source>
</evidence>
<dbReference type="EMBL" id="JAACJN010000001">
    <property type="protein sequence ID" value="KAF5393665.1"/>
    <property type="molecule type" value="Genomic_DNA"/>
</dbReference>
<keyword evidence="8" id="KW-0350">Heme biosynthesis</keyword>
<evidence type="ECO:0000256" key="7">
    <source>
        <dbReference type="ARBA" id="ARBA00023004"/>
    </source>
</evidence>
<comment type="pathway">
    <text evidence="10">Porphyrin-containing compound metabolism; heme A biosynthesis; heme A from heme O: step 1/1.</text>
</comment>
<evidence type="ECO:0000256" key="6">
    <source>
        <dbReference type="ARBA" id="ARBA00023002"/>
    </source>
</evidence>
<keyword evidence="5 12" id="KW-1133">Transmembrane helix</keyword>
<feature type="transmembrane region" description="Helical" evidence="12">
    <location>
        <begin position="205"/>
        <end position="223"/>
    </location>
</feature>
<keyword evidence="4" id="KW-0479">Metal-binding</keyword>